<feature type="transmembrane region" description="Helical" evidence="5">
    <location>
        <begin position="146"/>
        <end position="166"/>
    </location>
</feature>
<dbReference type="PANTHER" id="PTHR12714">
    <property type="entry name" value="PROTEIN-S ISOPRENYLCYSTEINE O-METHYLTRANSFERASE"/>
    <property type="match status" value="1"/>
</dbReference>
<accession>A0A2H3J5L2</accession>
<feature type="transmembrane region" description="Helical" evidence="5">
    <location>
        <begin position="90"/>
        <end position="114"/>
    </location>
</feature>
<keyword evidence="5" id="KW-0949">S-adenosyl-L-methionine</keyword>
<keyword evidence="4 5" id="KW-0472">Membrane</keyword>
<keyword evidence="5" id="KW-0489">Methyltransferase</keyword>
<evidence type="ECO:0000256" key="4">
    <source>
        <dbReference type="ARBA" id="ARBA00023136"/>
    </source>
</evidence>
<comment type="catalytic activity">
    <reaction evidence="5">
        <text>[protein]-C-terminal S-[(2E,6E)-farnesyl]-L-cysteine + S-adenosyl-L-methionine = [protein]-C-terminal S-[(2E,6E)-farnesyl]-L-cysteine methyl ester + S-adenosyl-L-homocysteine</text>
        <dbReference type="Rhea" id="RHEA:21672"/>
        <dbReference type="Rhea" id="RHEA-COMP:12125"/>
        <dbReference type="Rhea" id="RHEA-COMP:12126"/>
        <dbReference type="ChEBI" id="CHEBI:57856"/>
        <dbReference type="ChEBI" id="CHEBI:59789"/>
        <dbReference type="ChEBI" id="CHEBI:90510"/>
        <dbReference type="ChEBI" id="CHEBI:90511"/>
        <dbReference type="EC" id="2.1.1.100"/>
    </reaction>
</comment>
<dbReference type="OrthoDB" id="422086at2759"/>
<dbReference type="InterPro" id="IPR007269">
    <property type="entry name" value="ICMT_MeTrfase"/>
</dbReference>
<evidence type="ECO:0000256" key="2">
    <source>
        <dbReference type="ARBA" id="ARBA00022692"/>
    </source>
</evidence>
<keyword evidence="3 5" id="KW-1133">Transmembrane helix</keyword>
<comment type="caution">
    <text evidence="5">Lacks conserved residue(s) required for the propagation of feature annotation.</text>
</comment>
<dbReference type="Gene3D" id="1.20.120.1630">
    <property type="match status" value="1"/>
</dbReference>
<dbReference type="AlphaFoldDB" id="A0A2H3J5L2"/>
<name>A0A2H3J5L2_WOLCO</name>
<dbReference type="GO" id="GO:0032259">
    <property type="term" value="P:methylation"/>
    <property type="evidence" value="ECO:0007669"/>
    <property type="project" value="UniProtKB-KW"/>
</dbReference>
<evidence type="ECO:0000256" key="1">
    <source>
        <dbReference type="ARBA" id="ARBA00004141"/>
    </source>
</evidence>
<dbReference type="STRING" id="742152.A0A2H3J5L2"/>
<keyword evidence="5" id="KW-0256">Endoplasmic reticulum</keyword>
<comment type="subcellular location">
    <subcellularLocation>
        <location evidence="5">Endoplasmic reticulum membrane</location>
        <topology evidence="5">Multi-pass membrane protein</topology>
    </subcellularLocation>
    <subcellularLocation>
        <location evidence="1">Membrane</location>
        <topology evidence="1">Multi-pass membrane protein</topology>
    </subcellularLocation>
</comment>
<organism evidence="6 7">
    <name type="scientific">Wolfiporia cocos (strain MD-104)</name>
    <name type="common">Brown rot fungus</name>
    <dbReference type="NCBI Taxonomy" id="742152"/>
    <lineage>
        <taxon>Eukaryota</taxon>
        <taxon>Fungi</taxon>
        <taxon>Dikarya</taxon>
        <taxon>Basidiomycota</taxon>
        <taxon>Agaricomycotina</taxon>
        <taxon>Agaricomycetes</taxon>
        <taxon>Polyporales</taxon>
        <taxon>Phaeolaceae</taxon>
        <taxon>Wolfiporia</taxon>
    </lineage>
</organism>
<keyword evidence="2 5" id="KW-0812">Transmembrane</keyword>
<comment type="similarity">
    <text evidence="5">Belongs to the class VI-like SAM-binding methyltransferase superfamily. Isoprenylcysteine carboxyl methyltransferase family.</text>
</comment>
<evidence type="ECO:0000313" key="6">
    <source>
        <dbReference type="EMBL" id="PCH37532.1"/>
    </source>
</evidence>
<dbReference type="GO" id="GO:0005789">
    <property type="term" value="C:endoplasmic reticulum membrane"/>
    <property type="evidence" value="ECO:0007669"/>
    <property type="project" value="UniProtKB-SubCell"/>
</dbReference>
<reference evidence="6 7" key="1">
    <citation type="journal article" date="2012" name="Science">
        <title>The Paleozoic origin of enzymatic lignin decomposition reconstructed from 31 fungal genomes.</title>
        <authorList>
            <person name="Floudas D."/>
            <person name="Binder M."/>
            <person name="Riley R."/>
            <person name="Barry K."/>
            <person name="Blanchette R.A."/>
            <person name="Henrissat B."/>
            <person name="Martinez A.T."/>
            <person name="Otillar R."/>
            <person name="Spatafora J.W."/>
            <person name="Yadav J.S."/>
            <person name="Aerts A."/>
            <person name="Benoit I."/>
            <person name="Boyd A."/>
            <person name="Carlson A."/>
            <person name="Copeland A."/>
            <person name="Coutinho P.M."/>
            <person name="de Vries R.P."/>
            <person name="Ferreira P."/>
            <person name="Findley K."/>
            <person name="Foster B."/>
            <person name="Gaskell J."/>
            <person name="Glotzer D."/>
            <person name="Gorecki P."/>
            <person name="Heitman J."/>
            <person name="Hesse C."/>
            <person name="Hori C."/>
            <person name="Igarashi K."/>
            <person name="Jurgens J.A."/>
            <person name="Kallen N."/>
            <person name="Kersten P."/>
            <person name="Kohler A."/>
            <person name="Kuees U."/>
            <person name="Kumar T.K.A."/>
            <person name="Kuo A."/>
            <person name="LaButti K."/>
            <person name="Larrondo L.F."/>
            <person name="Lindquist E."/>
            <person name="Ling A."/>
            <person name="Lombard V."/>
            <person name="Lucas S."/>
            <person name="Lundell T."/>
            <person name="Martin R."/>
            <person name="McLaughlin D.J."/>
            <person name="Morgenstern I."/>
            <person name="Morin E."/>
            <person name="Murat C."/>
            <person name="Nagy L.G."/>
            <person name="Nolan M."/>
            <person name="Ohm R.A."/>
            <person name="Patyshakuliyeva A."/>
            <person name="Rokas A."/>
            <person name="Ruiz-Duenas F.J."/>
            <person name="Sabat G."/>
            <person name="Salamov A."/>
            <person name="Samejima M."/>
            <person name="Schmutz J."/>
            <person name="Slot J.C."/>
            <person name="St John F."/>
            <person name="Stenlid J."/>
            <person name="Sun H."/>
            <person name="Sun S."/>
            <person name="Syed K."/>
            <person name="Tsang A."/>
            <person name="Wiebenga A."/>
            <person name="Young D."/>
            <person name="Pisabarro A."/>
            <person name="Eastwood D.C."/>
            <person name="Martin F."/>
            <person name="Cullen D."/>
            <person name="Grigoriev I.V."/>
            <person name="Hibbett D.S."/>
        </authorList>
    </citation>
    <scope>NUCLEOTIDE SEQUENCE [LARGE SCALE GENOMIC DNA]</scope>
    <source>
        <strain evidence="6 7">MD-104</strain>
    </source>
</reference>
<gene>
    <name evidence="6" type="ORF">WOLCODRAFT_158247</name>
</gene>
<dbReference type="EMBL" id="KB467931">
    <property type="protein sequence ID" value="PCH37532.1"/>
    <property type="molecule type" value="Genomic_DNA"/>
</dbReference>
<evidence type="ECO:0000256" key="5">
    <source>
        <dbReference type="RuleBase" id="RU362022"/>
    </source>
</evidence>
<dbReference type="Pfam" id="PF04140">
    <property type="entry name" value="ICMT"/>
    <property type="match status" value="1"/>
</dbReference>
<dbReference type="OMA" id="WAERTRY"/>
<dbReference type="PANTHER" id="PTHR12714:SF9">
    <property type="entry name" value="PROTEIN-S-ISOPRENYLCYSTEINE O-METHYLTRANSFERASE"/>
    <property type="match status" value="1"/>
</dbReference>
<protein>
    <recommendedName>
        <fullName evidence="5">Protein-S-isoprenylcysteine O-methyltransferase</fullName>
        <ecNumber evidence="5">2.1.1.100</ecNumber>
    </recommendedName>
</protein>
<keyword evidence="5" id="KW-0808">Transferase</keyword>
<dbReference type="GO" id="GO:0004671">
    <property type="term" value="F:protein C-terminal S-isoprenylcysteine carboxyl O-methyltransferase activity"/>
    <property type="evidence" value="ECO:0007669"/>
    <property type="project" value="UniProtKB-EC"/>
</dbReference>
<evidence type="ECO:0000256" key="3">
    <source>
        <dbReference type="ARBA" id="ARBA00022989"/>
    </source>
</evidence>
<keyword evidence="7" id="KW-1185">Reference proteome</keyword>
<dbReference type="EC" id="2.1.1.100" evidence="5"/>
<sequence>MASLRITLLLAASSSTHLVFTDPSDSVKAEEKQRFRGGDLLTRIQYLMSLFLKSILWELTLSESAVLFALHYPCPTSAQLLYLLMREGSIFMPHLGITPLFIAGSLMQIFGFLIRRACFRTLGRHFTFALAMRDDHKLITNGPYAIVHHPSYTGGMMVFVGMLFVLSGRNSWWAECGPSDILASKVLMTVWSATTPAAASMLVLRTGKEDAVLREEFGSQWDKWAERTRYRLVPGLY</sequence>
<proteinExistence type="inferred from homology"/>
<dbReference type="Proteomes" id="UP000218811">
    <property type="component" value="Unassembled WGS sequence"/>
</dbReference>
<feature type="transmembrane region" description="Helical" evidence="5">
    <location>
        <begin position="186"/>
        <end position="204"/>
    </location>
</feature>
<evidence type="ECO:0000313" key="7">
    <source>
        <dbReference type="Proteomes" id="UP000218811"/>
    </source>
</evidence>